<feature type="transmembrane region" description="Helical" evidence="7">
    <location>
        <begin position="171"/>
        <end position="191"/>
    </location>
</feature>
<feature type="transmembrane region" description="Helical" evidence="7">
    <location>
        <begin position="43"/>
        <end position="67"/>
    </location>
</feature>
<dbReference type="InterPro" id="IPR050833">
    <property type="entry name" value="Poly_Biosynth_Transport"/>
</dbReference>
<feature type="transmembrane region" description="Helical" evidence="7">
    <location>
        <begin position="378"/>
        <end position="401"/>
    </location>
</feature>
<dbReference type="CDD" id="cd13127">
    <property type="entry name" value="MATE_tuaB_like"/>
    <property type="match status" value="1"/>
</dbReference>
<feature type="transmembrane region" description="Helical" evidence="7">
    <location>
        <begin position="114"/>
        <end position="133"/>
    </location>
</feature>
<evidence type="ECO:0000256" key="4">
    <source>
        <dbReference type="ARBA" id="ARBA00022692"/>
    </source>
</evidence>
<gene>
    <name evidence="8" type="ORF">CO176_01150</name>
</gene>
<feature type="transmembrane region" description="Helical" evidence="7">
    <location>
        <begin position="145"/>
        <end position="165"/>
    </location>
</feature>
<reference evidence="9" key="1">
    <citation type="submission" date="2017-09" db="EMBL/GenBank/DDBJ databases">
        <title>Depth-based differentiation of microbial function through sediment-hosted aquifers and enrichment of novel symbionts in the deep terrestrial subsurface.</title>
        <authorList>
            <person name="Probst A.J."/>
            <person name="Ladd B."/>
            <person name="Jarett J.K."/>
            <person name="Geller-Mcgrath D.E."/>
            <person name="Sieber C.M.K."/>
            <person name="Emerson J.B."/>
            <person name="Anantharaman K."/>
            <person name="Thomas B.C."/>
            <person name="Malmstrom R."/>
            <person name="Stieglmeier M."/>
            <person name="Klingl A."/>
            <person name="Woyke T."/>
            <person name="Ryan C.M."/>
            <person name="Banfield J.F."/>
        </authorList>
    </citation>
    <scope>NUCLEOTIDE SEQUENCE [LARGE SCALE GENOMIC DNA]</scope>
</reference>
<evidence type="ECO:0000313" key="9">
    <source>
        <dbReference type="Proteomes" id="UP000230484"/>
    </source>
</evidence>
<dbReference type="AlphaFoldDB" id="A0A2M7X9P7"/>
<evidence type="ECO:0000256" key="2">
    <source>
        <dbReference type="ARBA" id="ARBA00007430"/>
    </source>
</evidence>
<proteinExistence type="inferred from homology"/>
<keyword evidence="3" id="KW-1003">Cell membrane</keyword>
<name>A0A2M7X9P7_9BACT</name>
<evidence type="ECO:0000256" key="1">
    <source>
        <dbReference type="ARBA" id="ARBA00004651"/>
    </source>
</evidence>
<dbReference type="Proteomes" id="UP000230484">
    <property type="component" value="Unassembled WGS sequence"/>
</dbReference>
<keyword evidence="6 7" id="KW-0472">Membrane</keyword>
<feature type="transmembrane region" description="Helical" evidence="7">
    <location>
        <begin position="289"/>
        <end position="315"/>
    </location>
</feature>
<dbReference type="PANTHER" id="PTHR30250:SF10">
    <property type="entry name" value="LIPOPOLYSACCHARIDE BIOSYNTHESIS PROTEIN WZXC"/>
    <property type="match status" value="1"/>
</dbReference>
<comment type="caution">
    <text evidence="8">The sequence shown here is derived from an EMBL/GenBank/DDBJ whole genome shotgun (WGS) entry which is preliminary data.</text>
</comment>
<keyword evidence="4 7" id="KW-0812">Transmembrane</keyword>
<feature type="transmembrane region" description="Helical" evidence="7">
    <location>
        <begin position="353"/>
        <end position="372"/>
    </location>
</feature>
<feature type="transmembrane region" description="Helical" evidence="7">
    <location>
        <begin position="12"/>
        <end position="37"/>
    </location>
</feature>
<comment type="similarity">
    <text evidence="2">Belongs to the polysaccharide synthase family.</text>
</comment>
<sequence length="408" mass="45572">MGYFKDTVKGLSWVGFLRVIVRGVSFIRTAILARILMPAQFGVYGIAGLALVFLETVTETGINIFLIQEDEGIEKYLNTAWAVSIVRGLLICLFIILSAPFVSSFFHSPESLDILYLTSIVPFLRGFINPAITKFQKEIMFDREFSFKLPIYLFDASVSVVLSLITKNPSSLIYGLIAGALLEVALSFIYVKPWPKFVFDRVKTRRVISRGKWVTASGIFDYLFQNIDDFSVGRILNQYSLGIYQIAYKISSLPITEISDVATRVTFPVYRKIATDKERLWKAFIKSSLAISALVLPLGLLIFLFPKAIILVVLGDKWIEAVAVLRVLALYGVLRGIFYPMMSVFLAVGKQEYITVSTLAGILGLGITVVPFVNKYGILGAGYSAVIGTVISIPVISYYLYKIFKNQR</sequence>
<accession>A0A2M7X9P7</accession>
<feature type="transmembrane region" description="Helical" evidence="7">
    <location>
        <begin position="79"/>
        <end position="102"/>
    </location>
</feature>
<evidence type="ECO:0000256" key="7">
    <source>
        <dbReference type="SAM" id="Phobius"/>
    </source>
</evidence>
<dbReference type="PANTHER" id="PTHR30250">
    <property type="entry name" value="PST FAMILY PREDICTED COLANIC ACID TRANSPORTER"/>
    <property type="match status" value="1"/>
</dbReference>
<evidence type="ECO:0000313" key="8">
    <source>
        <dbReference type="EMBL" id="PJA42883.1"/>
    </source>
</evidence>
<dbReference type="GO" id="GO:0005886">
    <property type="term" value="C:plasma membrane"/>
    <property type="evidence" value="ECO:0007669"/>
    <property type="project" value="UniProtKB-SubCell"/>
</dbReference>
<evidence type="ECO:0000256" key="3">
    <source>
        <dbReference type="ARBA" id="ARBA00022475"/>
    </source>
</evidence>
<comment type="subcellular location">
    <subcellularLocation>
        <location evidence="1">Cell membrane</location>
        <topology evidence="1">Multi-pass membrane protein</topology>
    </subcellularLocation>
</comment>
<feature type="transmembrane region" description="Helical" evidence="7">
    <location>
        <begin position="321"/>
        <end position="341"/>
    </location>
</feature>
<protein>
    <submittedName>
        <fullName evidence="8">Uncharacterized protein</fullName>
    </submittedName>
</protein>
<evidence type="ECO:0000256" key="5">
    <source>
        <dbReference type="ARBA" id="ARBA00022989"/>
    </source>
</evidence>
<dbReference type="Pfam" id="PF13440">
    <property type="entry name" value="Polysacc_synt_3"/>
    <property type="match status" value="1"/>
</dbReference>
<dbReference type="EMBL" id="PFWW01000022">
    <property type="protein sequence ID" value="PJA42883.1"/>
    <property type="molecule type" value="Genomic_DNA"/>
</dbReference>
<organism evidence="8 9">
    <name type="scientific">Candidatus Woesebacteria bacterium CG_4_9_14_3_um_filter_39_10</name>
    <dbReference type="NCBI Taxonomy" id="1975056"/>
    <lineage>
        <taxon>Bacteria</taxon>
        <taxon>Candidatus Woeseibacteriota</taxon>
    </lineage>
</organism>
<keyword evidence="5 7" id="KW-1133">Transmembrane helix</keyword>
<evidence type="ECO:0000256" key="6">
    <source>
        <dbReference type="ARBA" id="ARBA00023136"/>
    </source>
</evidence>